<evidence type="ECO:0000256" key="10">
    <source>
        <dbReference type="ARBA" id="ARBA00023143"/>
    </source>
</evidence>
<dbReference type="Pfam" id="PF00813">
    <property type="entry name" value="FliP"/>
    <property type="match status" value="1"/>
</dbReference>
<evidence type="ECO:0000256" key="3">
    <source>
        <dbReference type="ARBA" id="ARBA00022448"/>
    </source>
</evidence>
<dbReference type="PANTHER" id="PTHR30587:SF0">
    <property type="entry name" value="FLAGELLAR BIOSYNTHETIC PROTEIN FLIP"/>
    <property type="match status" value="1"/>
</dbReference>
<evidence type="ECO:0000256" key="11">
    <source>
        <dbReference type="ARBA" id="ARBA00023225"/>
    </source>
</evidence>
<keyword evidence="9 12" id="KW-0472">Membrane</keyword>
<keyword evidence="5 12" id="KW-0812">Transmembrane</keyword>
<feature type="transmembrane region" description="Helical" evidence="12">
    <location>
        <begin position="55"/>
        <end position="85"/>
    </location>
</feature>
<keyword evidence="7 12" id="KW-0653">Protein transport</keyword>
<dbReference type="PRINTS" id="PR01302">
    <property type="entry name" value="TYPE3IMPPROT"/>
</dbReference>
<gene>
    <name evidence="12 14" type="primary">fliP</name>
    <name evidence="14" type="ORF">JCM14722_21640</name>
</gene>
<evidence type="ECO:0000313" key="15">
    <source>
        <dbReference type="Proteomes" id="UP001061361"/>
    </source>
</evidence>
<feature type="transmembrane region" description="Helical" evidence="12">
    <location>
        <begin position="97"/>
        <end position="116"/>
    </location>
</feature>
<keyword evidence="6 12" id="KW-1005">Bacterial flagellum biogenesis</keyword>
<dbReference type="Proteomes" id="UP001061361">
    <property type="component" value="Chromosome"/>
</dbReference>
<reference evidence="14" key="1">
    <citation type="submission" date="2022-08" db="EMBL/GenBank/DDBJ databases">
        <title>Genome Sequence of the sulphate-reducing bacterium, Pseudodesulfovibrio portus JCM14722.</title>
        <authorList>
            <person name="Kondo R."/>
            <person name="Kataoka T."/>
        </authorList>
    </citation>
    <scope>NUCLEOTIDE SEQUENCE</scope>
    <source>
        <strain evidence="14">JCM 14722</strain>
    </source>
</reference>
<dbReference type="PROSITE" id="PS01061">
    <property type="entry name" value="FLIP_2"/>
    <property type="match status" value="1"/>
</dbReference>
<feature type="chain" id="PRO_5045942045" description="Flagellar biosynthetic protein FliP" evidence="13">
    <location>
        <begin position="28"/>
        <end position="255"/>
    </location>
</feature>
<evidence type="ECO:0000256" key="1">
    <source>
        <dbReference type="ARBA" id="ARBA00006257"/>
    </source>
</evidence>
<keyword evidence="14" id="KW-0282">Flagellum</keyword>
<accession>A0ABN6RX67</accession>
<evidence type="ECO:0000256" key="8">
    <source>
        <dbReference type="ARBA" id="ARBA00022989"/>
    </source>
</evidence>
<sequence>MRTSGSRSLTVLLLVLAGVLLPALACAQAPTIPKLTMELAAGQADPTEVSTLLEILFLLTVLSMAPAIMLTMTSFTRIIIVFHFIRQAMGTQQMPPNQIMAGLAIFMTMVIMYPVGKTVNDTAIQPYMAEDINFTEALDRAQVPIREFMFKHTREKDLSIFYSITKEPRPENKEEVSTIMLIAAYTISELKTGFTIGFLIYIPFLILDMVVASILLAMGMMMLPPVMISLPFKILLFILIDGWNLLVGSLVNTFQ</sequence>
<organism evidence="14 15">
    <name type="scientific">Pseudodesulfovibrio portus</name>
    <dbReference type="NCBI Taxonomy" id="231439"/>
    <lineage>
        <taxon>Bacteria</taxon>
        <taxon>Pseudomonadati</taxon>
        <taxon>Thermodesulfobacteriota</taxon>
        <taxon>Desulfovibrionia</taxon>
        <taxon>Desulfovibrionales</taxon>
        <taxon>Desulfovibrionaceae</taxon>
    </lineage>
</organism>
<evidence type="ECO:0000256" key="13">
    <source>
        <dbReference type="SAM" id="SignalP"/>
    </source>
</evidence>
<name>A0ABN6RX67_9BACT</name>
<feature type="transmembrane region" description="Helical" evidence="12">
    <location>
        <begin position="230"/>
        <end position="251"/>
    </location>
</feature>
<dbReference type="PANTHER" id="PTHR30587">
    <property type="entry name" value="FLAGELLAR BIOSYNTHETIC PROTEIN FLIP"/>
    <property type="match status" value="1"/>
</dbReference>
<keyword evidence="4 12" id="KW-1003">Cell membrane</keyword>
<comment type="function">
    <text evidence="12">Plays a role in the flagellum-specific transport system.</text>
</comment>
<keyword evidence="15" id="KW-1185">Reference proteome</keyword>
<evidence type="ECO:0000256" key="9">
    <source>
        <dbReference type="ARBA" id="ARBA00023136"/>
    </source>
</evidence>
<comment type="subcellular location">
    <subcellularLocation>
        <location evidence="12">Cell membrane</location>
        <topology evidence="12">Multi-pass membrane protein</topology>
    </subcellularLocation>
    <subcellularLocation>
        <location evidence="12">Bacterial flagellum basal body</location>
    </subcellularLocation>
</comment>
<comment type="similarity">
    <text evidence="1 12">Belongs to the FliP/MopC/SpaP family.</text>
</comment>
<feature type="signal peptide" evidence="13">
    <location>
        <begin position="1"/>
        <end position="27"/>
    </location>
</feature>
<evidence type="ECO:0000256" key="4">
    <source>
        <dbReference type="ARBA" id="ARBA00022475"/>
    </source>
</evidence>
<evidence type="ECO:0000256" key="12">
    <source>
        <dbReference type="RuleBase" id="RU362069"/>
    </source>
</evidence>
<dbReference type="NCBIfam" id="TIGR01103">
    <property type="entry name" value="fliP"/>
    <property type="match status" value="1"/>
</dbReference>
<dbReference type="PRINTS" id="PR00951">
    <property type="entry name" value="FLGBIOSNFLIP"/>
</dbReference>
<keyword evidence="11 12" id="KW-1006">Bacterial flagellum protein export</keyword>
<keyword evidence="14" id="KW-0969">Cilium</keyword>
<evidence type="ECO:0000256" key="7">
    <source>
        <dbReference type="ARBA" id="ARBA00022927"/>
    </source>
</evidence>
<dbReference type="InterPro" id="IPR005838">
    <property type="entry name" value="T3SS_IM_P"/>
</dbReference>
<keyword evidence="14" id="KW-0966">Cell projection</keyword>
<dbReference type="InterPro" id="IPR005837">
    <property type="entry name" value="FliP"/>
</dbReference>
<evidence type="ECO:0000256" key="5">
    <source>
        <dbReference type="ARBA" id="ARBA00022692"/>
    </source>
</evidence>
<dbReference type="NCBIfam" id="NF009438">
    <property type="entry name" value="PRK12797.1"/>
    <property type="match status" value="1"/>
</dbReference>
<proteinExistence type="inferred from homology"/>
<evidence type="ECO:0000256" key="2">
    <source>
        <dbReference type="ARBA" id="ARBA00021714"/>
    </source>
</evidence>
<feature type="transmembrane region" description="Helical" evidence="12">
    <location>
        <begin position="198"/>
        <end position="218"/>
    </location>
</feature>
<keyword evidence="8 12" id="KW-1133">Transmembrane helix</keyword>
<keyword evidence="10" id="KW-0975">Bacterial flagellum</keyword>
<keyword evidence="13" id="KW-0732">Signal</keyword>
<protein>
    <recommendedName>
        <fullName evidence="2 12">Flagellar biosynthetic protein FliP</fullName>
    </recommendedName>
</protein>
<evidence type="ECO:0000256" key="6">
    <source>
        <dbReference type="ARBA" id="ARBA00022795"/>
    </source>
</evidence>
<evidence type="ECO:0000313" key="14">
    <source>
        <dbReference type="EMBL" id="BDQ34622.1"/>
    </source>
</evidence>
<keyword evidence="3 12" id="KW-0813">Transport</keyword>
<dbReference type="RefSeq" id="WP_264981521.1">
    <property type="nucleotide sequence ID" value="NZ_AP026708.1"/>
</dbReference>
<dbReference type="EMBL" id="AP026708">
    <property type="protein sequence ID" value="BDQ34622.1"/>
    <property type="molecule type" value="Genomic_DNA"/>
</dbReference>